<evidence type="ECO:0000256" key="2">
    <source>
        <dbReference type="ARBA" id="ARBA00022692"/>
    </source>
</evidence>
<evidence type="ECO:0000259" key="9">
    <source>
        <dbReference type="PROSITE" id="PS50893"/>
    </source>
</evidence>
<accession>K9UFM4</accession>
<dbReference type="GO" id="GO:0140359">
    <property type="term" value="F:ABC-type transporter activity"/>
    <property type="evidence" value="ECO:0007669"/>
    <property type="project" value="InterPro"/>
</dbReference>
<dbReference type="PANTHER" id="PTHR24221">
    <property type="entry name" value="ATP-BINDING CASSETTE SUB-FAMILY B"/>
    <property type="match status" value="1"/>
</dbReference>
<dbReference type="AlphaFoldDB" id="K9UFM4"/>
<proteinExistence type="predicted"/>
<dbReference type="InterPro" id="IPR036640">
    <property type="entry name" value="ABC1_TM_sf"/>
</dbReference>
<comment type="subcellular location">
    <subcellularLocation>
        <location evidence="1">Cell membrane</location>
        <topology evidence="1">Multi-pass membrane protein</topology>
    </subcellularLocation>
</comment>
<feature type="transmembrane region" description="Helical" evidence="8">
    <location>
        <begin position="139"/>
        <end position="162"/>
    </location>
</feature>
<feature type="transmembrane region" description="Helical" evidence="8">
    <location>
        <begin position="48"/>
        <end position="70"/>
    </location>
</feature>
<evidence type="ECO:0000313" key="12">
    <source>
        <dbReference type="Proteomes" id="UP000010366"/>
    </source>
</evidence>
<dbReference type="PROSITE" id="PS50893">
    <property type="entry name" value="ABC_TRANSPORTER_2"/>
    <property type="match status" value="1"/>
</dbReference>
<dbReference type="STRING" id="1173020.Cha6605_2577"/>
<evidence type="ECO:0000256" key="5">
    <source>
        <dbReference type="ARBA" id="ARBA00022989"/>
    </source>
</evidence>
<dbReference type="OrthoDB" id="846150at2"/>
<dbReference type="SMART" id="SM00382">
    <property type="entry name" value="AAA"/>
    <property type="match status" value="1"/>
</dbReference>
<dbReference type="GO" id="GO:0016887">
    <property type="term" value="F:ATP hydrolysis activity"/>
    <property type="evidence" value="ECO:0007669"/>
    <property type="project" value="InterPro"/>
</dbReference>
<dbReference type="Gene3D" id="1.20.1560.10">
    <property type="entry name" value="ABC transporter type 1, transmembrane domain"/>
    <property type="match status" value="1"/>
</dbReference>
<keyword evidence="6 8" id="KW-0472">Membrane</keyword>
<sequence>MEFIKFLWQISWKQIVIASSAGLVSGCSNALMISIINREVHQGRIDNALLFFGMLAIFIVITSVLAQYLLVLLSQNAIYELRLQLSKNILASPLEHLEKLQENRLIAMLTDDINTLTRSVSAIPNIFIDFATVVGSFTYLAWVSTPIFSIAIISTVLAIWFVQTKLNKAQKLFFEAREEEDTLLKYFQGIINGIKELKLNRSKRSEFLEKNLKGSAAKLRQKHTSAAGSFIITNGFGQTIQFACLGFILFVLPSLIQLPLPTLASYVLISTFIALPMQNLLNRIPELVRGNVALRKIERMNMSLVDLAEPEQIPTATSAHCQLRLQGISYRYHPDTPPFSHPEALGADFPSHPPRHPHERPQGDPAAAGTRPPHPPQGQHPHPPHPHDRRFPPPHPPNGKHPHPPHPHEPPHDRHLSPNDNLDAGFLLGPIDLTVTSGELIFIVGSNGSGKSTLAKLITGLYTPRSGQILLNDTPITEANIEWYRQHFATTFADAYLFDRYLGIDDPQLDREVQKYLKEFQLDRKVSVSDGVLSTTSLSQGQRKRLALLTAFLEDRPIYLFDEWASDQDPAFREIFYQQMLIQLKERGKLVIVITHDDRYFHLADRILKLNYGRVE</sequence>
<dbReference type="InterPro" id="IPR039421">
    <property type="entry name" value="Type_1_exporter"/>
</dbReference>
<evidence type="ECO:0000256" key="6">
    <source>
        <dbReference type="ARBA" id="ARBA00023136"/>
    </source>
</evidence>
<dbReference type="GO" id="GO:0005886">
    <property type="term" value="C:plasma membrane"/>
    <property type="evidence" value="ECO:0007669"/>
    <property type="project" value="UniProtKB-SubCell"/>
</dbReference>
<dbReference type="InterPro" id="IPR027417">
    <property type="entry name" value="P-loop_NTPase"/>
</dbReference>
<keyword evidence="2 8" id="KW-0812">Transmembrane</keyword>
<dbReference type="CDD" id="cd03228">
    <property type="entry name" value="ABCC_MRP_Like"/>
    <property type="match status" value="1"/>
</dbReference>
<evidence type="ECO:0000259" key="10">
    <source>
        <dbReference type="PROSITE" id="PS50929"/>
    </source>
</evidence>
<dbReference type="GO" id="GO:0034040">
    <property type="term" value="F:ATPase-coupled lipid transmembrane transporter activity"/>
    <property type="evidence" value="ECO:0007669"/>
    <property type="project" value="TreeGrafter"/>
</dbReference>
<gene>
    <name evidence="11" type="ORF">Cha6605_2577</name>
</gene>
<evidence type="ECO:0000256" key="7">
    <source>
        <dbReference type="SAM" id="MobiDB-lite"/>
    </source>
</evidence>
<keyword evidence="3" id="KW-0547">Nucleotide-binding</keyword>
<evidence type="ECO:0000313" key="11">
    <source>
        <dbReference type="EMBL" id="AFY93625.1"/>
    </source>
</evidence>
<dbReference type="PANTHER" id="PTHR24221:SF654">
    <property type="entry name" value="ATP-BINDING CASSETTE SUB-FAMILY B MEMBER 6"/>
    <property type="match status" value="1"/>
</dbReference>
<dbReference type="InterPro" id="IPR017871">
    <property type="entry name" value="ABC_transporter-like_CS"/>
</dbReference>
<keyword evidence="12" id="KW-1185">Reference proteome</keyword>
<protein>
    <submittedName>
        <fullName evidence="11">Fused ATPase/permease component of siderophore export ABC transporter</fullName>
    </submittedName>
</protein>
<dbReference type="Pfam" id="PF00005">
    <property type="entry name" value="ABC_tran"/>
    <property type="match status" value="1"/>
</dbReference>
<evidence type="ECO:0000256" key="4">
    <source>
        <dbReference type="ARBA" id="ARBA00022840"/>
    </source>
</evidence>
<feature type="domain" description="ABC transporter" evidence="9">
    <location>
        <begin position="411"/>
        <end position="616"/>
    </location>
</feature>
<feature type="transmembrane region" description="Helical" evidence="8">
    <location>
        <begin position="227"/>
        <end position="251"/>
    </location>
</feature>
<dbReference type="SUPFAM" id="SSF52540">
    <property type="entry name" value="P-loop containing nucleoside triphosphate hydrolases"/>
    <property type="match status" value="1"/>
</dbReference>
<dbReference type="KEGG" id="cmp:Cha6605_2577"/>
<dbReference type="PROSITE" id="PS51257">
    <property type="entry name" value="PROKAR_LIPOPROTEIN"/>
    <property type="match status" value="1"/>
</dbReference>
<dbReference type="PROSITE" id="PS50929">
    <property type="entry name" value="ABC_TM1F"/>
    <property type="match status" value="1"/>
</dbReference>
<evidence type="ECO:0000256" key="3">
    <source>
        <dbReference type="ARBA" id="ARBA00022741"/>
    </source>
</evidence>
<evidence type="ECO:0000256" key="8">
    <source>
        <dbReference type="SAM" id="Phobius"/>
    </source>
</evidence>
<dbReference type="PROSITE" id="PS00211">
    <property type="entry name" value="ABC_TRANSPORTER_1"/>
    <property type="match status" value="1"/>
</dbReference>
<dbReference type="RefSeq" id="WP_015159771.1">
    <property type="nucleotide sequence ID" value="NC_019697.1"/>
</dbReference>
<evidence type="ECO:0000256" key="1">
    <source>
        <dbReference type="ARBA" id="ARBA00004651"/>
    </source>
</evidence>
<dbReference type="Proteomes" id="UP000010366">
    <property type="component" value="Chromosome"/>
</dbReference>
<dbReference type="Pfam" id="PF00664">
    <property type="entry name" value="ABC_membrane"/>
    <property type="match status" value="1"/>
</dbReference>
<feature type="transmembrane region" description="Helical" evidence="8">
    <location>
        <begin position="15"/>
        <end position="36"/>
    </location>
</feature>
<feature type="compositionally biased region" description="Basic and acidic residues" evidence="7">
    <location>
        <begin position="406"/>
        <end position="417"/>
    </location>
</feature>
<dbReference type="SUPFAM" id="SSF90123">
    <property type="entry name" value="ABC transporter transmembrane region"/>
    <property type="match status" value="1"/>
</dbReference>
<dbReference type="HOGENOM" id="CLU_023671_1_0_3"/>
<dbReference type="InterPro" id="IPR003439">
    <property type="entry name" value="ABC_transporter-like_ATP-bd"/>
</dbReference>
<dbReference type="EMBL" id="CP003600">
    <property type="protein sequence ID" value="AFY93625.1"/>
    <property type="molecule type" value="Genomic_DNA"/>
</dbReference>
<organism evidence="11 12">
    <name type="scientific">Chamaesiphon minutus (strain ATCC 27169 / PCC 6605)</name>
    <dbReference type="NCBI Taxonomy" id="1173020"/>
    <lineage>
        <taxon>Bacteria</taxon>
        <taxon>Bacillati</taxon>
        <taxon>Cyanobacteriota</taxon>
        <taxon>Cyanophyceae</taxon>
        <taxon>Gomontiellales</taxon>
        <taxon>Chamaesiphonaceae</taxon>
        <taxon>Chamaesiphon</taxon>
    </lineage>
</organism>
<feature type="domain" description="ABC transmembrane type-1" evidence="10">
    <location>
        <begin position="15"/>
        <end position="289"/>
    </location>
</feature>
<dbReference type="eggNOG" id="COG4615">
    <property type="taxonomic scope" value="Bacteria"/>
</dbReference>
<name>K9UFM4_CHAP6</name>
<feature type="region of interest" description="Disordered" evidence="7">
    <location>
        <begin position="334"/>
        <end position="421"/>
    </location>
</feature>
<dbReference type="InterPro" id="IPR003593">
    <property type="entry name" value="AAA+_ATPase"/>
</dbReference>
<keyword evidence="4" id="KW-0067">ATP-binding</keyword>
<dbReference type="GO" id="GO:0005524">
    <property type="term" value="F:ATP binding"/>
    <property type="evidence" value="ECO:0007669"/>
    <property type="project" value="UniProtKB-KW"/>
</dbReference>
<keyword evidence="5 8" id="KW-1133">Transmembrane helix</keyword>
<reference evidence="11 12" key="1">
    <citation type="submission" date="2012-05" db="EMBL/GenBank/DDBJ databases">
        <title>Finished chromosome of genome of Chamaesiphon sp. PCC 6605.</title>
        <authorList>
            <consortium name="US DOE Joint Genome Institute"/>
            <person name="Gugger M."/>
            <person name="Coursin T."/>
            <person name="Rippka R."/>
            <person name="Tandeau De Marsac N."/>
            <person name="Huntemann M."/>
            <person name="Wei C.-L."/>
            <person name="Han J."/>
            <person name="Detter J.C."/>
            <person name="Han C."/>
            <person name="Tapia R."/>
            <person name="Chen A."/>
            <person name="Kyrpides N."/>
            <person name="Mavromatis K."/>
            <person name="Markowitz V."/>
            <person name="Szeto E."/>
            <person name="Ivanova N."/>
            <person name="Pagani I."/>
            <person name="Pati A."/>
            <person name="Goodwin L."/>
            <person name="Nordberg H.P."/>
            <person name="Cantor M.N."/>
            <person name="Hua S.X."/>
            <person name="Woyke T."/>
            <person name="Kerfeld C.A."/>
        </authorList>
    </citation>
    <scope>NUCLEOTIDE SEQUENCE [LARGE SCALE GENOMIC DNA]</scope>
    <source>
        <strain evidence="12">ATCC 27169 / PCC 6605</strain>
    </source>
</reference>
<dbReference type="InterPro" id="IPR011527">
    <property type="entry name" value="ABC1_TM_dom"/>
</dbReference>
<dbReference type="Gene3D" id="3.40.50.300">
    <property type="entry name" value="P-loop containing nucleotide triphosphate hydrolases"/>
    <property type="match status" value="1"/>
</dbReference>